<comment type="caution">
    <text evidence="2">The sequence shown here is derived from an EMBL/GenBank/DDBJ whole genome shotgun (WGS) entry which is preliminary data.</text>
</comment>
<dbReference type="GO" id="GO:0030170">
    <property type="term" value="F:pyridoxal phosphate binding"/>
    <property type="evidence" value="ECO:0007669"/>
    <property type="project" value="InterPro"/>
</dbReference>
<dbReference type="GO" id="GO:0003824">
    <property type="term" value="F:catalytic activity"/>
    <property type="evidence" value="ECO:0007669"/>
    <property type="project" value="InterPro"/>
</dbReference>
<dbReference type="InterPro" id="IPR011037">
    <property type="entry name" value="Pyrv_Knase-like_insert_dom_sf"/>
</dbReference>
<feature type="domain" description="MOSC" evidence="1">
    <location>
        <begin position="26"/>
        <end position="183"/>
    </location>
</feature>
<reference evidence="2 3" key="1">
    <citation type="submission" date="2013-01" db="EMBL/GenBank/DDBJ databases">
        <authorList>
            <person name="Fiebig A."/>
            <person name="Goeker M."/>
            <person name="Klenk H.-P.P."/>
        </authorList>
    </citation>
    <scope>NUCLEOTIDE SEQUENCE [LARGE SCALE GENOMIC DNA]</scope>
    <source>
        <strain evidence="2 3">DSM 17069</strain>
    </source>
</reference>
<dbReference type="RefSeq" id="WP_037276368.1">
    <property type="nucleotide sequence ID" value="NZ_KN293991.1"/>
</dbReference>
<dbReference type="InterPro" id="IPR005302">
    <property type="entry name" value="MoCF_Sase_C"/>
</dbReference>
<gene>
    <name evidence="2" type="ORF">rosmuc_00298</name>
</gene>
<evidence type="ECO:0000313" key="3">
    <source>
        <dbReference type="Proteomes" id="UP000030021"/>
    </source>
</evidence>
<dbReference type="PANTHER" id="PTHR36930:SF1">
    <property type="entry name" value="MOSC DOMAIN-CONTAINING PROTEIN"/>
    <property type="match status" value="1"/>
</dbReference>
<dbReference type="OrthoDB" id="9808413at2"/>
<sequence length="201" mass="21879">MPALMPTDYYGRITWLGRVAQRDVTLEAESLDAVDVTFAGVAGEEHAGLTRPSCSRVLSQHPRGTEIRNVRQFSLLSVEDITAIANAMGIARLDPAWLGASIVIEGIPDLSHLPPSSRLQGPDGVTLVVDMENRPCHLPAKVIEGHAPGFGAKFKRAALGRRGITAWVEREGRLALGQMLRLHIPDQPVWSELLRARGTLL</sequence>
<dbReference type="PATRIC" id="fig|1288298.3.peg.296"/>
<dbReference type="EMBL" id="AONH01000001">
    <property type="protein sequence ID" value="KGM89704.1"/>
    <property type="molecule type" value="Genomic_DNA"/>
</dbReference>
<evidence type="ECO:0000259" key="1">
    <source>
        <dbReference type="PROSITE" id="PS51340"/>
    </source>
</evidence>
<dbReference type="PROSITE" id="PS51340">
    <property type="entry name" value="MOSC"/>
    <property type="match status" value="1"/>
</dbReference>
<dbReference type="HOGENOM" id="CLU_115757_0_0_5"/>
<accession>A0A0A0HSV7</accession>
<dbReference type="eggNOG" id="ENOG502ZBJY">
    <property type="taxonomic scope" value="Bacteria"/>
</dbReference>
<dbReference type="PANTHER" id="PTHR36930">
    <property type="entry name" value="METAL-SULFUR CLUSTER BIOSYNTHESIS PROTEINS YUAD-RELATED"/>
    <property type="match status" value="1"/>
</dbReference>
<protein>
    <recommendedName>
        <fullName evidence="1">MOSC domain-containing protein</fullName>
    </recommendedName>
</protein>
<dbReference type="Gene3D" id="2.40.33.20">
    <property type="entry name" value="PK beta-barrel domain-like"/>
    <property type="match status" value="1"/>
</dbReference>
<dbReference type="InterPro" id="IPR052716">
    <property type="entry name" value="MOSC_domain"/>
</dbReference>
<dbReference type="STRING" id="215743.ROSMUCSMR3_01976"/>
<dbReference type="Proteomes" id="UP000030021">
    <property type="component" value="Unassembled WGS sequence"/>
</dbReference>
<name>A0A0A0HSV7_9RHOB</name>
<dbReference type="SUPFAM" id="SSF50800">
    <property type="entry name" value="PK beta-barrel domain-like"/>
    <property type="match status" value="1"/>
</dbReference>
<evidence type="ECO:0000313" key="2">
    <source>
        <dbReference type="EMBL" id="KGM89704.1"/>
    </source>
</evidence>
<proteinExistence type="predicted"/>
<dbReference type="GO" id="GO:0030151">
    <property type="term" value="F:molybdenum ion binding"/>
    <property type="evidence" value="ECO:0007669"/>
    <property type="project" value="InterPro"/>
</dbReference>
<organism evidence="2 3">
    <name type="scientific">Roseovarius mucosus DSM 17069</name>
    <dbReference type="NCBI Taxonomy" id="1288298"/>
    <lineage>
        <taxon>Bacteria</taxon>
        <taxon>Pseudomonadati</taxon>
        <taxon>Pseudomonadota</taxon>
        <taxon>Alphaproteobacteria</taxon>
        <taxon>Rhodobacterales</taxon>
        <taxon>Roseobacteraceae</taxon>
        <taxon>Roseovarius</taxon>
    </lineage>
</organism>
<dbReference type="Pfam" id="PF03473">
    <property type="entry name" value="MOSC"/>
    <property type="match status" value="1"/>
</dbReference>
<dbReference type="AlphaFoldDB" id="A0A0A0HSV7"/>